<dbReference type="GO" id="GO:0016712">
    <property type="term" value="F:oxidoreductase activity, acting on paired donors, with incorporation or reduction of molecular oxygen, reduced flavin or flavoprotein as one donor, and incorporation of one atom of oxygen"/>
    <property type="evidence" value="ECO:0007669"/>
    <property type="project" value="InterPro"/>
</dbReference>
<keyword evidence="5 13" id="KW-0349">Heme</keyword>
<dbReference type="PRINTS" id="PR00385">
    <property type="entry name" value="P450"/>
</dbReference>
<feature type="transmembrane region" description="Helical" evidence="14">
    <location>
        <begin position="6"/>
        <end position="28"/>
    </location>
</feature>
<dbReference type="EMBL" id="CM015729">
    <property type="protein sequence ID" value="KAF3703177.1"/>
    <property type="molecule type" value="Genomic_DNA"/>
</dbReference>
<evidence type="ECO:0000256" key="6">
    <source>
        <dbReference type="ARBA" id="ARBA00022723"/>
    </source>
</evidence>
<dbReference type="GO" id="GO:0005789">
    <property type="term" value="C:endoplasmic reticulum membrane"/>
    <property type="evidence" value="ECO:0007669"/>
    <property type="project" value="UniProtKB-SubCell"/>
</dbReference>
<dbReference type="PRINTS" id="PR01686">
    <property type="entry name" value="EP450ICYP2D"/>
</dbReference>
<evidence type="ECO:0000256" key="1">
    <source>
        <dbReference type="ARBA" id="ARBA00001971"/>
    </source>
</evidence>
<dbReference type="InterPro" id="IPR017972">
    <property type="entry name" value="Cyt_P450_CS"/>
</dbReference>
<evidence type="ECO:0000256" key="3">
    <source>
        <dbReference type="ARBA" id="ARBA00004586"/>
    </source>
</evidence>
<evidence type="ECO:0000256" key="4">
    <source>
        <dbReference type="ARBA" id="ARBA00010617"/>
    </source>
</evidence>
<keyword evidence="7" id="KW-0256">Endoplasmic reticulum</keyword>
<keyword evidence="10 13" id="KW-0408">Iron</keyword>
<evidence type="ECO:0000256" key="10">
    <source>
        <dbReference type="ARBA" id="ARBA00023004"/>
    </source>
</evidence>
<comment type="subcellular location">
    <subcellularLocation>
        <location evidence="3">Endoplasmic reticulum membrane</location>
    </subcellularLocation>
    <subcellularLocation>
        <location evidence="2">Microsome membrane</location>
    </subcellularLocation>
</comment>
<dbReference type="InterPro" id="IPR001128">
    <property type="entry name" value="Cyt_P450"/>
</dbReference>
<comment type="similarity">
    <text evidence="4">Belongs to the cytochrome P450 family.</text>
</comment>
<keyword evidence="16" id="KW-1185">Reference proteome</keyword>
<dbReference type="GO" id="GO:0006082">
    <property type="term" value="P:organic acid metabolic process"/>
    <property type="evidence" value="ECO:0007669"/>
    <property type="project" value="TreeGrafter"/>
</dbReference>
<evidence type="ECO:0000313" key="15">
    <source>
        <dbReference type="EMBL" id="KAF3703177.1"/>
    </source>
</evidence>
<name>A0A6G1QL35_CHAAH</name>
<keyword evidence="14" id="KW-0812">Transmembrane</keyword>
<dbReference type="PRINTS" id="PR00463">
    <property type="entry name" value="EP450I"/>
</dbReference>
<dbReference type="Pfam" id="PF00067">
    <property type="entry name" value="p450"/>
    <property type="match status" value="2"/>
</dbReference>
<gene>
    <name evidence="15" type="ORF">EXN66_Car018865</name>
</gene>
<accession>A0A6G1QL35</accession>
<keyword evidence="6 13" id="KW-0479">Metal-binding</keyword>
<dbReference type="FunFam" id="1.10.630.10:FF:000010">
    <property type="entry name" value="cytochrome P450 2W1 isoform X2"/>
    <property type="match status" value="2"/>
</dbReference>
<evidence type="ECO:0000256" key="2">
    <source>
        <dbReference type="ARBA" id="ARBA00004524"/>
    </source>
</evidence>
<dbReference type="PROSITE" id="PS00086">
    <property type="entry name" value="CYTOCHROME_P450"/>
    <property type="match status" value="2"/>
</dbReference>
<keyword evidence="9" id="KW-0560">Oxidoreductase</keyword>
<reference evidence="15 16" key="1">
    <citation type="submission" date="2019-02" db="EMBL/GenBank/DDBJ databases">
        <title>Opniocepnalus argus genome.</title>
        <authorList>
            <person name="Zhou C."/>
            <person name="Xiao S."/>
        </authorList>
    </citation>
    <scope>NUCLEOTIDE SEQUENCE [LARGE SCALE GENOMIC DNA]</scope>
    <source>
        <strain evidence="15">OARG1902GOOAL</strain>
        <tissue evidence="15">Muscle</tissue>
    </source>
</reference>
<dbReference type="SUPFAM" id="SSF48264">
    <property type="entry name" value="Cytochrome P450"/>
    <property type="match status" value="2"/>
</dbReference>
<reference evidence="16" key="2">
    <citation type="submission" date="2019-02" db="EMBL/GenBank/DDBJ databases">
        <title>Opniocepnalus argus Var Kimnra genome.</title>
        <authorList>
            <person name="Zhou C."/>
            <person name="Xiao S."/>
        </authorList>
    </citation>
    <scope>NUCLEOTIDE SEQUENCE [LARGE SCALE GENOMIC DNA]</scope>
</reference>
<dbReference type="InterPro" id="IPR050182">
    <property type="entry name" value="Cytochrome_P450_fam2"/>
</dbReference>
<keyword evidence="8" id="KW-0492">Microsome</keyword>
<dbReference type="Gene3D" id="1.10.630.10">
    <property type="entry name" value="Cytochrome P450"/>
    <property type="match status" value="2"/>
</dbReference>
<dbReference type="InterPro" id="IPR002401">
    <property type="entry name" value="Cyt_P450_E_grp-I"/>
</dbReference>
<comment type="cofactor">
    <cofactor evidence="1 13">
        <name>heme</name>
        <dbReference type="ChEBI" id="CHEBI:30413"/>
    </cofactor>
</comment>
<proteinExistence type="inferred from homology"/>
<keyword evidence="11" id="KW-0503">Monooxygenase</keyword>
<dbReference type="Proteomes" id="UP000503349">
    <property type="component" value="Chromosome 18"/>
</dbReference>
<dbReference type="GO" id="GO:0020037">
    <property type="term" value="F:heme binding"/>
    <property type="evidence" value="ECO:0007669"/>
    <property type="project" value="InterPro"/>
</dbReference>
<dbReference type="GO" id="GO:0005506">
    <property type="term" value="F:iron ion binding"/>
    <property type="evidence" value="ECO:0007669"/>
    <property type="project" value="InterPro"/>
</dbReference>
<dbReference type="GO" id="GO:0046222">
    <property type="term" value="P:aflatoxin metabolic process"/>
    <property type="evidence" value="ECO:0007669"/>
    <property type="project" value="UniProtKB-ARBA"/>
</dbReference>
<organism evidence="15 16">
    <name type="scientific">Channa argus</name>
    <name type="common">Northern snakehead</name>
    <name type="synonym">Ophicephalus argus</name>
    <dbReference type="NCBI Taxonomy" id="215402"/>
    <lineage>
        <taxon>Eukaryota</taxon>
        <taxon>Metazoa</taxon>
        <taxon>Chordata</taxon>
        <taxon>Craniata</taxon>
        <taxon>Vertebrata</taxon>
        <taxon>Euteleostomi</taxon>
        <taxon>Actinopterygii</taxon>
        <taxon>Neopterygii</taxon>
        <taxon>Teleostei</taxon>
        <taxon>Neoteleostei</taxon>
        <taxon>Acanthomorphata</taxon>
        <taxon>Anabantaria</taxon>
        <taxon>Anabantiformes</taxon>
        <taxon>Channoidei</taxon>
        <taxon>Channidae</taxon>
        <taxon>Channa</taxon>
    </lineage>
</organism>
<dbReference type="PANTHER" id="PTHR24300:SF319">
    <property type="entry name" value="CYTOCHROME P450, FAMILY 2, SUBFAMILY AC, POLYPEPTIDE 1"/>
    <property type="match status" value="1"/>
</dbReference>
<dbReference type="InterPro" id="IPR036396">
    <property type="entry name" value="Cyt_P450_sf"/>
</dbReference>
<dbReference type="AlphaFoldDB" id="A0A6G1QL35"/>
<dbReference type="InterPro" id="IPR008069">
    <property type="entry name" value="Cyt_P450_E_grp-I_CYP2D-like"/>
</dbReference>
<evidence type="ECO:0000256" key="14">
    <source>
        <dbReference type="SAM" id="Phobius"/>
    </source>
</evidence>
<feature type="binding site" description="axial binding residue" evidence="13">
    <location>
        <position position="954"/>
    </location>
    <ligand>
        <name>heme</name>
        <dbReference type="ChEBI" id="CHEBI:30413"/>
    </ligand>
    <ligandPart>
        <name>Fe</name>
        <dbReference type="ChEBI" id="CHEBI:18248"/>
    </ligandPart>
</feature>
<dbReference type="PANTHER" id="PTHR24300">
    <property type="entry name" value="CYTOCHROME P450 508A4-RELATED"/>
    <property type="match status" value="1"/>
</dbReference>
<keyword evidence="12 14" id="KW-0472">Membrane</keyword>
<evidence type="ECO:0000256" key="7">
    <source>
        <dbReference type="ARBA" id="ARBA00022824"/>
    </source>
</evidence>
<protein>
    <submittedName>
        <fullName evidence="15">Cytochrome P450 2K1</fullName>
    </submittedName>
</protein>
<sequence>MGILDLFLQSSSVPLLGALVVLLLVYFVSSTRFSSQGEGEEPPGPRPIPVLGNLLQLDLKRPYITLLKLSKKYGSVFTVYLGPQKVVVLAGYKTVKEALNNCADEFGERHPIPIAQEDNQGHGVIWSNGDSWRDMRRFTLTNLRDFGMGRKACEDKIIEECGYLVEVFKNFKGEPFNTTQSVNYSVSNIICSIVYGSRFEYNDPKFTSMVDNTNRRVHLLGSPSIQMYNLFPWIGMCVANRREIQKINTSFKLENTVIFRRLKETLDPHKCRGLVDAFLVRKQSLEDSGNTNSHFHDENLMMTVQNLFVAGTETTSTTLRWGLLLMAKYPKMQDQVQEEISRVIGSRQVQVDDRKSLHFTDAIIHETQRLANIIPIVGPHRTSQDVMFQGFFIKKGTIVYPHLMSVLYDESEWEKPYSFHPAHFLDKDGKFLKRDAFMPFSAGRRICLGESLARMELFIFFTTLLQRFHFTPPPGVSEDELDLTPHAGFTLSPSPHKLCAVSLIFKVMGILDPFLQSNSVPLLGALVVLLLVYFVSSTRFSSQGKGKEPPGPRPIPVLGNLLQLDLKRPYITLLKLSKKYGSVFTVYLGPQKVVVLAGYKTVKEALMNCADEFGERHPIPIAQEDNQGHGVIWSNGDSWRDMRRFTLTNLRDFGMGRKACEDKIIEECGYLVEVFKNFKGEPFNTTQSVNYSVSNIICSIIYGSRFEYNDPKFTSMVDNTNRRIKLLGSLSIQMYNLFPWIGMCVANRREIQKINTSFKVENTVIFRRLKETLDPHKCRGLVDAFLVRKQSLEDSGNTNSHFHDENLMMTVQNLFIAGTETTSTTLRWGLLLMAKYPKMQDQVQEEISRVIGSRQVQVEDRKKLPFTDAVIHETQRLANIVPLGLPHRTSQDITFQGFFIKKGTIVYPLLTSVLYDESEWEKPHSFHPAHFLDKDGKFVKRDAFMPFSAGRRMCLGEGLARMELFIFFTTLLQRFRFTPPPGVSEDELDLTPRVGFTLNPSPHKLCAVSLM</sequence>
<evidence type="ECO:0000256" key="9">
    <source>
        <dbReference type="ARBA" id="ARBA00023002"/>
    </source>
</evidence>
<keyword evidence="14" id="KW-1133">Transmembrane helix</keyword>
<evidence type="ECO:0000256" key="8">
    <source>
        <dbReference type="ARBA" id="ARBA00022848"/>
    </source>
</evidence>
<evidence type="ECO:0000313" key="16">
    <source>
        <dbReference type="Proteomes" id="UP000503349"/>
    </source>
</evidence>
<evidence type="ECO:0000256" key="11">
    <source>
        <dbReference type="ARBA" id="ARBA00023033"/>
    </source>
</evidence>
<evidence type="ECO:0000256" key="12">
    <source>
        <dbReference type="ARBA" id="ARBA00023136"/>
    </source>
</evidence>
<evidence type="ECO:0000256" key="13">
    <source>
        <dbReference type="PIRSR" id="PIRSR602401-1"/>
    </source>
</evidence>
<dbReference type="GO" id="GO:0006805">
    <property type="term" value="P:xenobiotic metabolic process"/>
    <property type="evidence" value="ECO:0007669"/>
    <property type="project" value="TreeGrafter"/>
</dbReference>
<evidence type="ECO:0000256" key="5">
    <source>
        <dbReference type="ARBA" id="ARBA00022617"/>
    </source>
</evidence>